<evidence type="ECO:0000313" key="2">
    <source>
        <dbReference type="EMBL" id="CAA77007.1"/>
    </source>
</evidence>
<accession>O87920</accession>
<dbReference type="EMBL" id="Y18002">
    <property type="protein sequence ID" value="CAA77007.1"/>
    <property type="molecule type" value="Genomic_DNA"/>
</dbReference>
<sequence length="345" mass="38445">MSQFDILIDRQTRIAEGVEGPLPLPKFDSYTVCNLRGGIGKTSLSFNLSYLANDLLVVDTCPQGNLSYFYDNNYATSNSASVNDLLTPYFVPGLGHPSRVAKPISASNRWFNGKSNFFIQSNNELYLLPTQMANALAQARTLTGTTQTTVIDNMFYSLRNEIRREKTESGTNKVLIDTSPFFSGATHLAWHACDALIVPVRTDQQSINSLNLLLETLSKASSEFRKLMPSDQHTPKIQMIVLTHCGWSTVAGARNKPNQQTKMYLESLRDIVSRNISQFTTNEPNNHIVMLDDFLGSGRMSSAQSKPLELLNPGDSVTINRVRTSVNMSVTKIKNELKFISCSLW</sequence>
<organism evidence="2">
    <name type="scientific">Yersinia intermedia</name>
    <dbReference type="NCBI Taxonomy" id="631"/>
    <lineage>
        <taxon>Bacteria</taxon>
        <taxon>Pseudomonadati</taxon>
        <taxon>Pseudomonadota</taxon>
        <taxon>Gammaproteobacteria</taxon>
        <taxon>Enterobacterales</taxon>
        <taxon>Yersiniaceae</taxon>
        <taxon>Yersinia</taxon>
    </lineage>
</organism>
<dbReference type="SUPFAM" id="SSF52540">
    <property type="entry name" value="P-loop containing nucleoside triphosphate hydrolases"/>
    <property type="match status" value="1"/>
</dbReference>
<dbReference type="PANTHER" id="PTHR13696">
    <property type="entry name" value="P-LOOP CONTAINING NUCLEOSIDE TRIPHOSPHATE HYDROLASE"/>
    <property type="match status" value="1"/>
</dbReference>
<dbReference type="InterPro" id="IPR027417">
    <property type="entry name" value="P-loop_NTPase"/>
</dbReference>
<dbReference type="Pfam" id="PF13614">
    <property type="entry name" value="AAA_31"/>
    <property type="match status" value="1"/>
</dbReference>
<dbReference type="InterPro" id="IPR050678">
    <property type="entry name" value="DNA_Partitioning_ATPase"/>
</dbReference>
<reference evidence="2" key="1">
    <citation type="journal article" date="2000" name="FEMS Microbiol. Lett.">
        <title>Isolation of a new insertion element of Yersinia intermedia closely related to remnants of mobile genetic elements present on Yersinia plasmids harboring the Yop virulon.</title>
        <authorList>
            <person name="Strauch E."/>
            <person name="Hoffmann B."/>
            <person name="Heins G."/>
            <person name="Appel B."/>
        </authorList>
    </citation>
    <scope>NUCLEOTIDE SEQUENCE</scope>
    <source>
        <strain evidence="2">29932</strain>
    </source>
</reference>
<protein>
    <submittedName>
        <fullName evidence="2">ParA protein</fullName>
    </submittedName>
</protein>
<proteinExistence type="predicted"/>
<dbReference type="Gene3D" id="3.40.50.300">
    <property type="entry name" value="P-loop containing nucleotide triphosphate hydrolases"/>
    <property type="match status" value="1"/>
</dbReference>
<feature type="domain" description="AAA" evidence="1">
    <location>
        <begin position="31"/>
        <end position="225"/>
    </location>
</feature>
<dbReference type="PANTHER" id="PTHR13696:SF52">
    <property type="entry name" value="PARA FAMILY PROTEIN CT_582"/>
    <property type="match status" value="1"/>
</dbReference>
<gene>
    <name evidence="2" type="primary">parA</name>
</gene>
<dbReference type="CDD" id="cd02042">
    <property type="entry name" value="ParAB_family"/>
    <property type="match status" value="1"/>
</dbReference>
<evidence type="ECO:0000259" key="1">
    <source>
        <dbReference type="Pfam" id="PF13614"/>
    </source>
</evidence>
<dbReference type="InterPro" id="IPR025669">
    <property type="entry name" value="AAA_dom"/>
</dbReference>
<dbReference type="RefSeq" id="WP_050883294.1">
    <property type="nucleotide sequence ID" value="NZ_CTKY01000077.1"/>
</dbReference>
<dbReference type="AlphaFoldDB" id="O87920"/>
<name>O87920_YERIN</name>